<proteinExistence type="predicted"/>
<name>A0A4P8IY55_9BURK</name>
<accession>A0A4P8IY55</accession>
<organism evidence="1 2">
    <name type="scientific">Trinickia violacea</name>
    <dbReference type="NCBI Taxonomy" id="2571746"/>
    <lineage>
        <taxon>Bacteria</taxon>
        <taxon>Pseudomonadati</taxon>
        <taxon>Pseudomonadota</taxon>
        <taxon>Betaproteobacteria</taxon>
        <taxon>Burkholderiales</taxon>
        <taxon>Burkholderiaceae</taxon>
        <taxon>Trinickia</taxon>
    </lineage>
</organism>
<reference evidence="1 2" key="1">
    <citation type="submission" date="2019-05" db="EMBL/GenBank/DDBJ databases">
        <title>Burkholderia sp. DHOD12, isolated from subtropical forest soil.</title>
        <authorList>
            <person name="Gao Z.-H."/>
            <person name="Qiu L.-H."/>
        </authorList>
    </citation>
    <scope>NUCLEOTIDE SEQUENCE [LARGE SCALE GENOMIC DNA]</scope>
    <source>
        <strain evidence="1 2">DHOD12</strain>
    </source>
</reference>
<keyword evidence="2" id="KW-1185">Reference proteome</keyword>
<dbReference type="Proteomes" id="UP000298656">
    <property type="component" value="Chromosome 2"/>
</dbReference>
<protein>
    <submittedName>
        <fullName evidence="1">Uncharacterized protein</fullName>
    </submittedName>
</protein>
<dbReference type="OrthoDB" id="9006201at2"/>
<sequence>MANVDNPSEPLLTLAEYLELSLDEGGVVILTRTNEKSFAVYIGDAMSALSEMRARGKIAAATALGIVEQTNPGWNQIVVGGQTYRFMRTFTQLEETPATVFTPT</sequence>
<dbReference type="AlphaFoldDB" id="A0A4P8IY55"/>
<evidence type="ECO:0000313" key="2">
    <source>
        <dbReference type="Proteomes" id="UP000298656"/>
    </source>
</evidence>
<evidence type="ECO:0000313" key="1">
    <source>
        <dbReference type="EMBL" id="QCP54262.1"/>
    </source>
</evidence>
<dbReference type="EMBL" id="CP040078">
    <property type="protein sequence ID" value="QCP54262.1"/>
    <property type="molecule type" value="Genomic_DNA"/>
</dbReference>
<dbReference type="KEGG" id="tvl:FAZ95_35435"/>
<gene>
    <name evidence="1" type="ORF">FAZ95_35435</name>
</gene>